<keyword evidence="2" id="KW-1185">Reference proteome</keyword>
<dbReference type="Proteomes" id="UP000683000">
    <property type="component" value="Unassembled WGS sequence"/>
</dbReference>
<gene>
    <name evidence="1" type="ORF">JVT61DRAFT_7181</name>
</gene>
<dbReference type="EMBL" id="JAGFBS010000025">
    <property type="protein sequence ID" value="KAG6372782.1"/>
    <property type="molecule type" value="Genomic_DNA"/>
</dbReference>
<evidence type="ECO:0000313" key="2">
    <source>
        <dbReference type="Proteomes" id="UP000683000"/>
    </source>
</evidence>
<proteinExistence type="predicted"/>
<reference evidence="1" key="1">
    <citation type="submission" date="2021-03" db="EMBL/GenBank/DDBJ databases">
        <title>Evolutionary innovations through gain and loss of genes in the ectomycorrhizal Boletales.</title>
        <authorList>
            <person name="Wu G."/>
            <person name="Miyauchi S."/>
            <person name="Morin E."/>
            <person name="Yang Z.-L."/>
            <person name="Xu J."/>
            <person name="Martin F.M."/>
        </authorList>
    </citation>
    <scope>NUCLEOTIDE SEQUENCE</scope>
    <source>
        <strain evidence="1">BR01</strain>
    </source>
</reference>
<dbReference type="AlphaFoldDB" id="A0A8I2YJH0"/>
<protein>
    <submittedName>
        <fullName evidence="1">Uncharacterized protein</fullName>
    </submittedName>
</protein>
<organism evidence="1 2">
    <name type="scientific">Boletus reticuloceps</name>
    <dbReference type="NCBI Taxonomy" id="495285"/>
    <lineage>
        <taxon>Eukaryota</taxon>
        <taxon>Fungi</taxon>
        <taxon>Dikarya</taxon>
        <taxon>Basidiomycota</taxon>
        <taxon>Agaricomycotina</taxon>
        <taxon>Agaricomycetes</taxon>
        <taxon>Agaricomycetidae</taxon>
        <taxon>Boletales</taxon>
        <taxon>Boletineae</taxon>
        <taxon>Boletaceae</taxon>
        <taxon>Boletoideae</taxon>
        <taxon>Boletus</taxon>
    </lineage>
</organism>
<sequence length="55" mass="5871">MNATIKAVCSNDATRLKTYITQYASPDPHKPGSLNPPIVVTNGRAELGLNHPILA</sequence>
<name>A0A8I2YJH0_9AGAM</name>
<evidence type="ECO:0000313" key="1">
    <source>
        <dbReference type="EMBL" id="KAG6372782.1"/>
    </source>
</evidence>
<dbReference type="OrthoDB" id="3220614at2759"/>
<comment type="caution">
    <text evidence="1">The sequence shown here is derived from an EMBL/GenBank/DDBJ whole genome shotgun (WGS) entry which is preliminary data.</text>
</comment>
<accession>A0A8I2YJH0</accession>